<evidence type="ECO:0000313" key="1">
    <source>
        <dbReference type="EMBL" id="PPJ36551.1"/>
    </source>
</evidence>
<organism evidence="1 2">
    <name type="scientific">Nocardia nova</name>
    <dbReference type="NCBI Taxonomy" id="37330"/>
    <lineage>
        <taxon>Bacteria</taxon>
        <taxon>Bacillati</taxon>
        <taxon>Actinomycetota</taxon>
        <taxon>Actinomycetes</taxon>
        <taxon>Mycobacteriales</taxon>
        <taxon>Nocardiaceae</taxon>
        <taxon>Nocardia</taxon>
    </lineage>
</organism>
<accession>A0A2S6AMS3</accession>
<gene>
    <name evidence="1" type="ORF">C5E45_19190</name>
</gene>
<reference evidence="1 2" key="1">
    <citation type="submission" date="2018-02" db="EMBL/GenBank/DDBJ databases">
        <title>8 Nocardia nova and 1 Nocardia cyriacigeorgica strain used for evolution to TMP-SMX.</title>
        <authorList>
            <person name="Mehta H."/>
            <person name="Weng J."/>
            <person name="Shamoo Y."/>
        </authorList>
    </citation>
    <scope>NUCLEOTIDE SEQUENCE [LARGE SCALE GENOMIC DNA]</scope>
    <source>
        <strain evidence="1 2">MDA3139</strain>
    </source>
</reference>
<protein>
    <submittedName>
        <fullName evidence="1">Uncharacterized protein</fullName>
    </submittedName>
</protein>
<dbReference type="InterPro" id="IPR058714">
    <property type="entry name" value="LpqS"/>
</dbReference>
<dbReference type="Proteomes" id="UP000239874">
    <property type="component" value="Unassembled WGS sequence"/>
</dbReference>
<comment type="caution">
    <text evidence="1">The sequence shown here is derived from an EMBL/GenBank/DDBJ whole genome shotgun (WGS) entry which is preliminary data.</text>
</comment>
<sequence>MPANPQKTMLLGLVLFLAIAALAAVSVVASTDLAGRGPPTAVSSVLGGRGILTRLCIARC</sequence>
<name>A0A2S6AMS3_9NOCA</name>
<dbReference type="Pfam" id="PF26327">
    <property type="entry name" value="LpqS"/>
    <property type="match status" value="1"/>
</dbReference>
<proteinExistence type="predicted"/>
<dbReference type="AlphaFoldDB" id="A0A2S6AMS3"/>
<evidence type="ECO:0000313" key="2">
    <source>
        <dbReference type="Proteomes" id="UP000239874"/>
    </source>
</evidence>
<dbReference type="EMBL" id="PSZC01000013">
    <property type="protein sequence ID" value="PPJ36551.1"/>
    <property type="molecule type" value="Genomic_DNA"/>
</dbReference>